<dbReference type="InterPro" id="IPR011054">
    <property type="entry name" value="Rudment_hybrid_motif"/>
</dbReference>
<dbReference type="GO" id="GO:0009113">
    <property type="term" value="P:purine nucleobase biosynthetic process"/>
    <property type="evidence" value="ECO:0007669"/>
    <property type="project" value="InterPro"/>
</dbReference>
<dbReference type="InterPro" id="IPR000115">
    <property type="entry name" value="PRibGlycinamide_synth"/>
</dbReference>
<dbReference type="EC" id="6.3.4.13" evidence="2 12"/>
<evidence type="ECO:0000256" key="6">
    <source>
        <dbReference type="ARBA" id="ARBA00022755"/>
    </source>
</evidence>
<proteinExistence type="inferred from homology"/>
<dbReference type="Gene3D" id="3.40.50.20">
    <property type="match status" value="1"/>
</dbReference>
<organism evidence="15 16">
    <name type="scientific">Jilunia laotingensis</name>
    <dbReference type="NCBI Taxonomy" id="2763675"/>
    <lineage>
        <taxon>Bacteria</taxon>
        <taxon>Pseudomonadati</taxon>
        <taxon>Bacteroidota</taxon>
        <taxon>Bacteroidia</taxon>
        <taxon>Bacteroidales</taxon>
        <taxon>Bacteroidaceae</taxon>
        <taxon>Jilunia</taxon>
    </lineage>
</organism>
<dbReference type="Pfam" id="PF02843">
    <property type="entry name" value="GARS_C"/>
    <property type="match status" value="1"/>
</dbReference>
<dbReference type="Gene3D" id="3.30.1490.20">
    <property type="entry name" value="ATP-grasp fold, A domain"/>
    <property type="match status" value="1"/>
</dbReference>
<evidence type="ECO:0000256" key="7">
    <source>
        <dbReference type="ARBA" id="ARBA00022840"/>
    </source>
</evidence>
<evidence type="ECO:0000256" key="10">
    <source>
        <dbReference type="ARBA" id="ARBA00042242"/>
    </source>
</evidence>
<accession>A0A926F238</accession>
<dbReference type="RefSeq" id="WP_262433861.1">
    <property type="nucleotide sequence ID" value="NZ_JACRTF010000001.1"/>
</dbReference>
<dbReference type="SMART" id="SM01209">
    <property type="entry name" value="GARS_A"/>
    <property type="match status" value="1"/>
</dbReference>
<dbReference type="EMBL" id="JACRTF010000001">
    <property type="protein sequence ID" value="MBC8592688.1"/>
    <property type="molecule type" value="Genomic_DNA"/>
</dbReference>
<evidence type="ECO:0000256" key="11">
    <source>
        <dbReference type="ARBA" id="ARBA00042864"/>
    </source>
</evidence>
<evidence type="ECO:0000313" key="15">
    <source>
        <dbReference type="EMBL" id="MBC8592688.1"/>
    </source>
</evidence>
<dbReference type="Pfam" id="PF01071">
    <property type="entry name" value="GARS_A"/>
    <property type="match status" value="1"/>
</dbReference>
<evidence type="ECO:0000256" key="12">
    <source>
        <dbReference type="HAMAP-Rule" id="MF_00138"/>
    </source>
</evidence>
<evidence type="ECO:0000256" key="8">
    <source>
        <dbReference type="ARBA" id="ARBA00023211"/>
    </source>
</evidence>
<dbReference type="FunFam" id="3.40.50.20:FF:000006">
    <property type="entry name" value="Phosphoribosylamine--glycine ligase, chloroplastic"/>
    <property type="match status" value="1"/>
</dbReference>
<protein>
    <recommendedName>
        <fullName evidence="2 12">Phosphoribosylamine--glycine ligase</fullName>
        <ecNumber evidence="2 12">6.3.4.13</ecNumber>
    </recommendedName>
    <alternativeName>
        <fullName evidence="12">GARS</fullName>
    </alternativeName>
    <alternativeName>
        <fullName evidence="10 12">Glycinamide ribonucleotide synthetase</fullName>
    </alternativeName>
    <alternativeName>
        <fullName evidence="11 12">Phosphoribosylglycinamide synthetase</fullName>
    </alternativeName>
</protein>
<keyword evidence="7 13" id="KW-0067">ATP-binding</keyword>
<dbReference type="PROSITE" id="PS50975">
    <property type="entry name" value="ATP_GRASP"/>
    <property type="match status" value="1"/>
</dbReference>
<dbReference type="SUPFAM" id="SSF52440">
    <property type="entry name" value="PreATP-grasp domain"/>
    <property type="match status" value="1"/>
</dbReference>
<dbReference type="Proteomes" id="UP000651085">
    <property type="component" value="Unassembled WGS sequence"/>
</dbReference>
<comment type="caution">
    <text evidence="15">The sequence shown here is derived from an EMBL/GenBank/DDBJ whole genome shotgun (WGS) entry which is preliminary data.</text>
</comment>
<keyword evidence="8" id="KW-0464">Manganese</keyword>
<comment type="similarity">
    <text evidence="9 12">Belongs to the GARS family.</text>
</comment>
<dbReference type="SUPFAM" id="SSF51246">
    <property type="entry name" value="Rudiment single hybrid motif"/>
    <property type="match status" value="1"/>
</dbReference>
<evidence type="ECO:0000256" key="9">
    <source>
        <dbReference type="ARBA" id="ARBA00038345"/>
    </source>
</evidence>
<dbReference type="InterPro" id="IPR020561">
    <property type="entry name" value="PRibGlycinamid_synth_ATP-grasp"/>
</dbReference>
<keyword evidence="5 13" id="KW-0547">Nucleotide-binding</keyword>
<keyword evidence="4" id="KW-0479">Metal-binding</keyword>
<evidence type="ECO:0000256" key="13">
    <source>
        <dbReference type="PROSITE-ProRule" id="PRU00409"/>
    </source>
</evidence>
<dbReference type="Pfam" id="PF02844">
    <property type="entry name" value="GARS_N"/>
    <property type="match status" value="1"/>
</dbReference>
<dbReference type="InterPro" id="IPR013815">
    <property type="entry name" value="ATP_grasp_subdomain_1"/>
</dbReference>
<dbReference type="Gene3D" id="3.90.600.10">
    <property type="entry name" value="Phosphoribosylglycinamide synthetase, C-terminal domain"/>
    <property type="match status" value="1"/>
</dbReference>
<name>A0A926F238_9BACT</name>
<keyword evidence="3 12" id="KW-0436">Ligase</keyword>
<reference evidence="15" key="1">
    <citation type="submission" date="2020-08" db="EMBL/GenBank/DDBJ databases">
        <title>Genome public.</title>
        <authorList>
            <person name="Liu C."/>
            <person name="Sun Q."/>
        </authorList>
    </citation>
    <scope>NUCLEOTIDE SEQUENCE</scope>
    <source>
        <strain evidence="15">N12</strain>
    </source>
</reference>
<sequence>MKLLLLGSGGREHALAWKIAQSPKVKKLYIAPGNAGTALAGENINIKATDFDALKAFALKENIDMIVVGPEDPLVEGIYDVFQEDPSTRHIAVIGPTREAARLEGSKEFAKEFMQRHGIPTARYKSISSANLEEGLAFLETLEAPYVLKADGLCAGKGVLILPTLDEAKKELKEMLGGMFGNASATVVIEQFLSGIECSVFVLTDGEHYKVLPVAKDYKRIGEGDKGLNTGGMGSVSPVPFADEVFMEKVRTRIIEPTVKGLKEEGILYKGFIFLGLIRVKGEPMVIEYNVRMGDPETESVMLRIKSDLVELFEGVAQNNLDTKDLELDPRTAACVMLVSGGYPEAYQKGYAISGLDQAAATDSILFHAGTAVKDGEVVTNGGRVIAISSYGDTKEEALAKSYKVADKIAFEKKNFRRDIGFDL</sequence>
<dbReference type="SUPFAM" id="SSF56059">
    <property type="entry name" value="Glutathione synthetase ATP-binding domain-like"/>
    <property type="match status" value="1"/>
</dbReference>
<evidence type="ECO:0000259" key="14">
    <source>
        <dbReference type="PROSITE" id="PS50975"/>
    </source>
</evidence>
<evidence type="ECO:0000256" key="5">
    <source>
        <dbReference type="ARBA" id="ARBA00022741"/>
    </source>
</evidence>
<evidence type="ECO:0000256" key="2">
    <source>
        <dbReference type="ARBA" id="ARBA00013255"/>
    </source>
</evidence>
<feature type="domain" description="ATP-grasp" evidence="14">
    <location>
        <begin position="111"/>
        <end position="318"/>
    </location>
</feature>
<dbReference type="HAMAP" id="MF_00138">
    <property type="entry name" value="GARS"/>
    <property type="match status" value="1"/>
</dbReference>
<dbReference type="SMART" id="SM01210">
    <property type="entry name" value="GARS_C"/>
    <property type="match status" value="1"/>
</dbReference>
<dbReference type="NCBIfam" id="TIGR00877">
    <property type="entry name" value="purD"/>
    <property type="match status" value="1"/>
</dbReference>
<evidence type="ECO:0000256" key="1">
    <source>
        <dbReference type="ARBA" id="ARBA00005174"/>
    </source>
</evidence>
<dbReference type="GO" id="GO:0046872">
    <property type="term" value="F:metal ion binding"/>
    <property type="evidence" value="ECO:0007669"/>
    <property type="project" value="UniProtKB-KW"/>
</dbReference>
<comment type="catalytic activity">
    <reaction evidence="12">
        <text>5-phospho-beta-D-ribosylamine + glycine + ATP = N(1)-(5-phospho-beta-D-ribosyl)glycinamide + ADP + phosphate + H(+)</text>
        <dbReference type="Rhea" id="RHEA:17453"/>
        <dbReference type="ChEBI" id="CHEBI:15378"/>
        <dbReference type="ChEBI" id="CHEBI:30616"/>
        <dbReference type="ChEBI" id="CHEBI:43474"/>
        <dbReference type="ChEBI" id="CHEBI:57305"/>
        <dbReference type="ChEBI" id="CHEBI:58681"/>
        <dbReference type="ChEBI" id="CHEBI:143788"/>
        <dbReference type="ChEBI" id="CHEBI:456216"/>
        <dbReference type="EC" id="6.3.4.13"/>
    </reaction>
</comment>
<dbReference type="PANTHER" id="PTHR43472:SF1">
    <property type="entry name" value="PHOSPHORIBOSYLAMINE--GLYCINE LIGASE, CHLOROPLASTIC"/>
    <property type="match status" value="1"/>
</dbReference>
<keyword evidence="16" id="KW-1185">Reference proteome</keyword>
<dbReference type="FunFam" id="3.90.600.10:FF:000001">
    <property type="entry name" value="Trifunctional purine biosynthetic protein adenosine-3"/>
    <property type="match status" value="1"/>
</dbReference>
<dbReference type="InterPro" id="IPR011761">
    <property type="entry name" value="ATP-grasp"/>
</dbReference>
<dbReference type="GO" id="GO:0005524">
    <property type="term" value="F:ATP binding"/>
    <property type="evidence" value="ECO:0007669"/>
    <property type="project" value="UniProtKB-UniRule"/>
</dbReference>
<evidence type="ECO:0000256" key="3">
    <source>
        <dbReference type="ARBA" id="ARBA00022598"/>
    </source>
</evidence>
<evidence type="ECO:0000313" key="16">
    <source>
        <dbReference type="Proteomes" id="UP000651085"/>
    </source>
</evidence>
<comment type="pathway">
    <text evidence="1 12">Purine metabolism; IMP biosynthesis via de novo pathway; N(1)-(5-phospho-D-ribosyl)glycinamide from 5-phospho-alpha-D-ribose 1-diphosphate: step 2/2.</text>
</comment>
<dbReference type="GO" id="GO:0004637">
    <property type="term" value="F:phosphoribosylamine-glycine ligase activity"/>
    <property type="evidence" value="ECO:0007669"/>
    <property type="project" value="UniProtKB-UniRule"/>
</dbReference>
<dbReference type="InterPro" id="IPR020560">
    <property type="entry name" value="PRibGlycinamide_synth_C-dom"/>
</dbReference>
<gene>
    <name evidence="12 15" type="primary">purD</name>
    <name evidence="15" type="ORF">H8744_05375</name>
</gene>
<evidence type="ECO:0000256" key="4">
    <source>
        <dbReference type="ARBA" id="ARBA00022723"/>
    </source>
</evidence>
<dbReference type="AlphaFoldDB" id="A0A926F238"/>
<dbReference type="InterPro" id="IPR037123">
    <property type="entry name" value="PRibGlycinamide_synth_C_sf"/>
</dbReference>
<dbReference type="Gene3D" id="3.30.470.20">
    <property type="entry name" value="ATP-grasp fold, B domain"/>
    <property type="match status" value="1"/>
</dbReference>
<dbReference type="PANTHER" id="PTHR43472">
    <property type="entry name" value="PHOSPHORIBOSYLAMINE--GLYCINE LIGASE"/>
    <property type="match status" value="1"/>
</dbReference>
<dbReference type="InterPro" id="IPR016185">
    <property type="entry name" value="PreATP-grasp_dom_sf"/>
</dbReference>
<keyword evidence="6 12" id="KW-0658">Purine biosynthesis</keyword>
<dbReference type="GO" id="GO:0006189">
    <property type="term" value="P:'de novo' IMP biosynthetic process"/>
    <property type="evidence" value="ECO:0007669"/>
    <property type="project" value="UniProtKB-UniRule"/>
</dbReference>
<dbReference type="InterPro" id="IPR020562">
    <property type="entry name" value="PRibGlycinamide_synth_N"/>
</dbReference>